<evidence type="ECO:0000313" key="1">
    <source>
        <dbReference type="EMBL" id="KAK9035567.1"/>
    </source>
</evidence>
<gene>
    <name evidence="1" type="ORF">V6N11_077605</name>
</gene>
<name>A0ABR2TDW7_9ROSI</name>
<dbReference type="EMBL" id="JBBPBN010000006">
    <property type="protein sequence ID" value="KAK9035567.1"/>
    <property type="molecule type" value="Genomic_DNA"/>
</dbReference>
<keyword evidence="2" id="KW-1185">Reference proteome</keyword>
<comment type="caution">
    <text evidence="1">The sequence shown here is derived from an EMBL/GenBank/DDBJ whole genome shotgun (WGS) entry which is preliminary data.</text>
</comment>
<proteinExistence type="predicted"/>
<dbReference type="Proteomes" id="UP001396334">
    <property type="component" value="Unassembled WGS sequence"/>
</dbReference>
<organism evidence="1 2">
    <name type="scientific">Hibiscus sabdariffa</name>
    <name type="common">roselle</name>
    <dbReference type="NCBI Taxonomy" id="183260"/>
    <lineage>
        <taxon>Eukaryota</taxon>
        <taxon>Viridiplantae</taxon>
        <taxon>Streptophyta</taxon>
        <taxon>Embryophyta</taxon>
        <taxon>Tracheophyta</taxon>
        <taxon>Spermatophyta</taxon>
        <taxon>Magnoliopsida</taxon>
        <taxon>eudicotyledons</taxon>
        <taxon>Gunneridae</taxon>
        <taxon>Pentapetalae</taxon>
        <taxon>rosids</taxon>
        <taxon>malvids</taxon>
        <taxon>Malvales</taxon>
        <taxon>Malvaceae</taxon>
        <taxon>Malvoideae</taxon>
        <taxon>Hibiscus</taxon>
    </lineage>
</organism>
<sequence>MKSHKKTVDALEEWWESRLKVVLEAQRFKLTDIDPKLEDKLDQMFKGIVATSDKAWALSLGILPTNSVEHETLEEIEEDKAMVLFTR</sequence>
<reference evidence="1 2" key="1">
    <citation type="journal article" date="2024" name="G3 (Bethesda)">
        <title>Genome assembly of Hibiscus sabdariffa L. provides insights into metabolisms of medicinal natural products.</title>
        <authorList>
            <person name="Kim T."/>
        </authorList>
    </citation>
    <scope>NUCLEOTIDE SEQUENCE [LARGE SCALE GENOMIC DNA]</scope>
    <source>
        <strain evidence="1">TK-2024</strain>
        <tissue evidence="1">Old leaves</tissue>
    </source>
</reference>
<protein>
    <submittedName>
        <fullName evidence="1">Uncharacterized protein</fullName>
    </submittedName>
</protein>
<accession>A0ABR2TDW7</accession>
<evidence type="ECO:0000313" key="2">
    <source>
        <dbReference type="Proteomes" id="UP001396334"/>
    </source>
</evidence>